<feature type="transmembrane region" description="Helical" evidence="1">
    <location>
        <begin position="137"/>
        <end position="157"/>
    </location>
</feature>
<feature type="transmembrane region" description="Helical" evidence="1">
    <location>
        <begin position="106"/>
        <end position="125"/>
    </location>
</feature>
<dbReference type="Proteomes" id="UP000283530">
    <property type="component" value="Unassembled WGS sequence"/>
</dbReference>
<keyword evidence="1" id="KW-0812">Transmembrane</keyword>
<gene>
    <name evidence="2" type="ORF">CKAN_00722300</name>
</gene>
<accession>A0A3S3MF32</accession>
<evidence type="ECO:0000313" key="3">
    <source>
        <dbReference type="Proteomes" id="UP000283530"/>
    </source>
</evidence>
<keyword evidence="1" id="KW-0472">Membrane</keyword>
<evidence type="ECO:0000313" key="2">
    <source>
        <dbReference type="EMBL" id="RWR78680.1"/>
    </source>
</evidence>
<dbReference type="STRING" id="337451.A0A3S3MF32"/>
<dbReference type="AlphaFoldDB" id="A0A3S3MF32"/>
<sequence length="167" mass="18851">MQTCIVAASGVALSGTIQTNTNAFRREMKDDEHCSSMEMMEVDHEIERIENESRKHSIMTVESVFEGDEVPSSWRDSPTMRGLFASLILGTLFTFIVLNFNQRTGYVHSLNVGAGLLGFFFTKTWMKVSTKLGFKQLRGIFASVILETLFTFIVMNFDLTAGYVRSH</sequence>
<dbReference type="GO" id="GO:0016020">
    <property type="term" value="C:membrane"/>
    <property type="evidence" value="ECO:0007669"/>
    <property type="project" value="TreeGrafter"/>
</dbReference>
<comment type="caution">
    <text evidence="2">The sequence shown here is derived from an EMBL/GenBank/DDBJ whole genome shotgun (WGS) entry which is preliminary data.</text>
</comment>
<dbReference type="OrthoDB" id="627262at2759"/>
<evidence type="ECO:0000256" key="1">
    <source>
        <dbReference type="SAM" id="Phobius"/>
    </source>
</evidence>
<keyword evidence="3" id="KW-1185">Reference proteome</keyword>
<dbReference type="GO" id="GO:0035673">
    <property type="term" value="F:oligopeptide transmembrane transporter activity"/>
    <property type="evidence" value="ECO:0007669"/>
    <property type="project" value="InterPro"/>
</dbReference>
<reference evidence="2 3" key="1">
    <citation type="journal article" date="2019" name="Nat. Plants">
        <title>Stout camphor tree genome fills gaps in understanding of flowering plant genome evolution.</title>
        <authorList>
            <person name="Chaw S.M."/>
            <person name="Liu Y.C."/>
            <person name="Wu Y.W."/>
            <person name="Wang H.Y."/>
            <person name="Lin C.I."/>
            <person name="Wu C.S."/>
            <person name="Ke H.M."/>
            <person name="Chang L.Y."/>
            <person name="Hsu C.Y."/>
            <person name="Yang H.T."/>
            <person name="Sudianto E."/>
            <person name="Hsu M.H."/>
            <person name="Wu K.P."/>
            <person name="Wang L.N."/>
            <person name="Leebens-Mack J.H."/>
            <person name="Tsai I.J."/>
        </authorList>
    </citation>
    <scope>NUCLEOTIDE SEQUENCE [LARGE SCALE GENOMIC DNA]</scope>
    <source>
        <strain evidence="3">cv. Chaw 1501</strain>
        <tissue evidence="2">Young leaves</tissue>
    </source>
</reference>
<protein>
    <submittedName>
        <fullName evidence="2">Putative metal-nicotianamine transporter YSL7</fullName>
    </submittedName>
</protein>
<dbReference type="PANTHER" id="PTHR31645:SF22">
    <property type="entry name" value="METAL-NICOTIANAMINE TRANSPORTER YSL7-RELATED"/>
    <property type="match status" value="1"/>
</dbReference>
<feature type="transmembrane region" description="Helical" evidence="1">
    <location>
        <begin position="82"/>
        <end position="100"/>
    </location>
</feature>
<organism evidence="2 3">
    <name type="scientific">Cinnamomum micranthum f. kanehirae</name>
    <dbReference type="NCBI Taxonomy" id="337451"/>
    <lineage>
        <taxon>Eukaryota</taxon>
        <taxon>Viridiplantae</taxon>
        <taxon>Streptophyta</taxon>
        <taxon>Embryophyta</taxon>
        <taxon>Tracheophyta</taxon>
        <taxon>Spermatophyta</taxon>
        <taxon>Magnoliopsida</taxon>
        <taxon>Magnoliidae</taxon>
        <taxon>Laurales</taxon>
        <taxon>Lauraceae</taxon>
        <taxon>Cinnamomum</taxon>
    </lineage>
</organism>
<dbReference type="InterPro" id="IPR045035">
    <property type="entry name" value="YSL-like"/>
</dbReference>
<dbReference type="PANTHER" id="PTHR31645">
    <property type="entry name" value="OLIGOPEPTIDE TRANSPORTER YGL114W-RELATED"/>
    <property type="match status" value="1"/>
</dbReference>
<dbReference type="EMBL" id="QPKB01000003">
    <property type="protein sequence ID" value="RWR78680.1"/>
    <property type="molecule type" value="Genomic_DNA"/>
</dbReference>
<keyword evidence="1" id="KW-1133">Transmembrane helix</keyword>
<name>A0A3S3MF32_9MAGN</name>
<proteinExistence type="predicted"/>